<keyword evidence="7" id="KW-0472">Membrane</keyword>
<dbReference type="PANTHER" id="PTHR43289:SF6">
    <property type="entry name" value="SERINE_THREONINE-PROTEIN KINASE NEKL-3"/>
    <property type="match status" value="1"/>
</dbReference>
<dbReference type="InterPro" id="IPR011009">
    <property type="entry name" value="Kinase-like_dom_sf"/>
</dbReference>
<gene>
    <name evidence="9" type="ORF">MNBD_NITROSPIRAE01-905</name>
</gene>
<dbReference type="CDD" id="cd14014">
    <property type="entry name" value="STKc_PknB_like"/>
    <property type="match status" value="1"/>
</dbReference>
<protein>
    <submittedName>
        <fullName evidence="9">Serine/threonine protein kinase PrkC, regulator of stationary phase</fullName>
    </submittedName>
</protein>
<evidence type="ECO:0000256" key="5">
    <source>
        <dbReference type="ARBA" id="ARBA00022840"/>
    </source>
</evidence>
<dbReference type="InterPro" id="IPR000719">
    <property type="entry name" value="Prot_kinase_dom"/>
</dbReference>
<dbReference type="PROSITE" id="PS50011">
    <property type="entry name" value="PROTEIN_KINASE_DOM"/>
    <property type="match status" value="1"/>
</dbReference>
<evidence type="ECO:0000256" key="7">
    <source>
        <dbReference type="SAM" id="Phobius"/>
    </source>
</evidence>
<accession>A0A3B1DV81</accession>
<dbReference type="InterPro" id="IPR008271">
    <property type="entry name" value="Ser/Thr_kinase_AS"/>
</dbReference>
<feature type="region of interest" description="Disordered" evidence="6">
    <location>
        <begin position="354"/>
        <end position="376"/>
    </location>
</feature>
<dbReference type="Gene3D" id="3.30.200.20">
    <property type="entry name" value="Phosphorylase Kinase, domain 1"/>
    <property type="match status" value="1"/>
</dbReference>
<dbReference type="InterPro" id="IPR013229">
    <property type="entry name" value="PEGA"/>
</dbReference>
<evidence type="ECO:0000256" key="1">
    <source>
        <dbReference type="ARBA" id="ARBA00022527"/>
    </source>
</evidence>
<keyword evidence="7" id="KW-1133">Transmembrane helix</keyword>
<dbReference type="GO" id="GO:0005524">
    <property type="term" value="F:ATP binding"/>
    <property type="evidence" value="ECO:0007669"/>
    <property type="project" value="UniProtKB-KW"/>
</dbReference>
<keyword evidence="3" id="KW-0547">Nucleotide-binding</keyword>
<sequence length="491" mass="53534">MATSGRYEIIRELGHGAMGIVYLGKDPKINREVALKCLRPHILEAHESAGRRFQQEILALGRLIHPNIVTIFDVWEDPVSGSTYIVMEYVEGISLAELLKEKRSLSLSDVVNIGIQICEGLDFAHSREVIHRDIKPGNILLSRDLSVAKITDFGIARLDDLGMTQTDRLTGTPQYMSPEQCRGEHLDGRSDLFAVGALLYELLTREKAFRGDSITSVMHQVLTQMPYAPYLIDDDIPEGLSAVVMQALEKAPDARFAKGMDMADALETTMESTSTGTFSLTRTKPGSMDKTETLSTASLDAVADAKGAGFWGYQTLLFPSIVLVSLGALFIFWMRSPSSVTKVVTDPIEVPFEVPSSEDESSSAGKAVLKEKKAPEQKKRIKKVSVKPRPIAPNPIKPLTLAEETLHAEPPGVDFEPVMTGEVVFATTPSGAEILINGDLVGKSPVSINLPAGPYELLVSKKGYHALEATIDVPSGEKIPINLQLLEEEAP</sequence>
<dbReference type="InterPro" id="IPR017441">
    <property type="entry name" value="Protein_kinase_ATP_BS"/>
</dbReference>
<keyword evidence="4 9" id="KW-0418">Kinase</keyword>
<dbReference type="PANTHER" id="PTHR43289">
    <property type="entry name" value="MITOGEN-ACTIVATED PROTEIN KINASE KINASE KINASE 20-RELATED"/>
    <property type="match status" value="1"/>
</dbReference>
<dbReference type="PROSITE" id="PS00107">
    <property type="entry name" value="PROTEIN_KINASE_ATP"/>
    <property type="match status" value="1"/>
</dbReference>
<keyword evidence="1 9" id="KW-0723">Serine/threonine-protein kinase</keyword>
<keyword evidence="7" id="KW-0812">Transmembrane</keyword>
<proteinExistence type="predicted"/>
<evidence type="ECO:0000259" key="8">
    <source>
        <dbReference type="PROSITE" id="PS50011"/>
    </source>
</evidence>
<keyword evidence="2" id="KW-0808">Transferase</keyword>
<keyword evidence="5" id="KW-0067">ATP-binding</keyword>
<feature type="transmembrane region" description="Helical" evidence="7">
    <location>
        <begin position="311"/>
        <end position="333"/>
    </location>
</feature>
<dbReference type="Pfam" id="PF00069">
    <property type="entry name" value="Pkinase"/>
    <property type="match status" value="1"/>
</dbReference>
<evidence type="ECO:0000256" key="6">
    <source>
        <dbReference type="SAM" id="MobiDB-lite"/>
    </source>
</evidence>
<dbReference type="FunFam" id="1.10.510.10:FF:000021">
    <property type="entry name" value="Serine/threonine protein kinase"/>
    <property type="match status" value="1"/>
</dbReference>
<evidence type="ECO:0000313" key="9">
    <source>
        <dbReference type="EMBL" id="VAX32587.1"/>
    </source>
</evidence>
<name>A0A3B1DV81_9ZZZZ</name>
<dbReference type="PROSITE" id="PS00108">
    <property type="entry name" value="PROTEIN_KINASE_ST"/>
    <property type="match status" value="1"/>
</dbReference>
<feature type="domain" description="Protein kinase" evidence="8">
    <location>
        <begin position="7"/>
        <end position="270"/>
    </location>
</feature>
<dbReference type="Pfam" id="PF08308">
    <property type="entry name" value="PEGA"/>
    <property type="match status" value="1"/>
</dbReference>
<evidence type="ECO:0000256" key="2">
    <source>
        <dbReference type="ARBA" id="ARBA00022679"/>
    </source>
</evidence>
<evidence type="ECO:0000256" key="4">
    <source>
        <dbReference type="ARBA" id="ARBA00022777"/>
    </source>
</evidence>
<dbReference type="Gene3D" id="1.10.510.10">
    <property type="entry name" value="Transferase(Phosphotransferase) domain 1"/>
    <property type="match status" value="1"/>
</dbReference>
<organism evidence="9">
    <name type="scientific">hydrothermal vent metagenome</name>
    <dbReference type="NCBI Taxonomy" id="652676"/>
    <lineage>
        <taxon>unclassified sequences</taxon>
        <taxon>metagenomes</taxon>
        <taxon>ecological metagenomes</taxon>
    </lineage>
</organism>
<reference evidence="9" key="1">
    <citation type="submission" date="2018-06" db="EMBL/GenBank/DDBJ databases">
        <authorList>
            <person name="Zhirakovskaya E."/>
        </authorList>
    </citation>
    <scope>NUCLEOTIDE SEQUENCE</scope>
</reference>
<dbReference type="EMBL" id="UOGF01000092">
    <property type="protein sequence ID" value="VAX32587.1"/>
    <property type="molecule type" value="Genomic_DNA"/>
</dbReference>
<dbReference type="SUPFAM" id="SSF56112">
    <property type="entry name" value="Protein kinase-like (PK-like)"/>
    <property type="match status" value="1"/>
</dbReference>
<dbReference type="AlphaFoldDB" id="A0A3B1DV81"/>
<dbReference type="GO" id="GO:0004674">
    <property type="term" value="F:protein serine/threonine kinase activity"/>
    <property type="evidence" value="ECO:0007669"/>
    <property type="project" value="UniProtKB-KW"/>
</dbReference>
<dbReference type="SMART" id="SM00220">
    <property type="entry name" value="S_TKc"/>
    <property type="match status" value="1"/>
</dbReference>
<evidence type="ECO:0000256" key="3">
    <source>
        <dbReference type="ARBA" id="ARBA00022741"/>
    </source>
</evidence>